<dbReference type="InterPro" id="IPR005135">
    <property type="entry name" value="Endo/exonuclease/phosphatase"/>
</dbReference>
<dbReference type="PANTHER" id="PTHR14859:SF15">
    <property type="entry name" value="ENDONUCLEASE_EXONUCLEASE_PHOSPHATASE DOMAIN-CONTAINING PROTEIN"/>
    <property type="match status" value="1"/>
</dbReference>
<proteinExistence type="predicted"/>
<evidence type="ECO:0000313" key="2">
    <source>
        <dbReference type="EMBL" id="MES1929413.1"/>
    </source>
</evidence>
<accession>A0ABV2B0L2</accession>
<comment type="caution">
    <text evidence="2">The sequence shown here is derived from an EMBL/GenBank/DDBJ whole genome shotgun (WGS) entry which is preliminary data.</text>
</comment>
<dbReference type="PANTHER" id="PTHR14859">
    <property type="entry name" value="CALCOFLUOR WHITE HYPERSENSITIVE PROTEIN PRECURSOR"/>
    <property type="match status" value="1"/>
</dbReference>
<dbReference type="SUPFAM" id="SSF56219">
    <property type="entry name" value="DNase I-like"/>
    <property type="match status" value="1"/>
</dbReference>
<dbReference type="EMBL" id="APND01000002">
    <property type="protein sequence ID" value="MES1929413.1"/>
    <property type="molecule type" value="Genomic_DNA"/>
</dbReference>
<dbReference type="Pfam" id="PF03372">
    <property type="entry name" value="Exo_endo_phos"/>
    <property type="match status" value="1"/>
</dbReference>
<feature type="domain" description="Endonuclease/exonuclease/phosphatase" evidence="1">
    <location>
        <begin position="23"/>
        <end position="251"/>
    </location>
</feature>
<dbReference type="Gene3D" id="3.60.10.10">
    <property type="entry name" value="Endonuclease/exonuclease/phosphatase"/>
    <property type="match status" value="1"/>
</dbReference>
<protein>
    <submittedName>
        <fullName evidence="2">Metal-dependent hydrolase</fullName>
    </submittedName>
</protein>
<organism evidence="2 3">
    <name type="scientific">Salinisphaera dokdonensis CL-ES53</name>
    <dbReference type="NCBI Taxonomy" id="1304272"/>
    <lineage>
        <taxon>Bacteria</taxon>
        <taxon>Pseudomonadati</taxon>
        <taxon>Pseudomonadota</taxon>
        <taxon>Gammaproteobacteria</taxon>
        <taxon>Salinisphaerales</taxon>
        <taxon>Salinisphaeraceae</taxon>
        <taxon>Salinisphaera</taxon>
    </lineage>
</organism>
<gene>
    <name evidence="2" type="ORF">SADO_09152</name>
</gene>
<keyword evidence="3" id="KW-1185">Reference proteome</keyword>
<evidence type="ECO:0000259" key="1">
    <source>
        <dbReference type="Pfam" id="PF03372"/>
    </source>
</evidence>
<sequence>MNSPNDPGALRQPSRDKPRLSLLSFNMQVGVGTKRYREYVTQGWRHVLPSQQVRDNLDRIGELLVGHDIIGLQEIDAGSRRSQYRNQIEHLAEQAGFEYWRVQVNRNLGRVAQHGLGLISRFTPFAVSEHKLPGRLPGRGALIARFGTPDDSLAVVVTHLALGAGSRARQLAAICELVARDEHVVVMGDTNCTAHALIADPALAASGLHVYDRPLPTFPSWRPRRGIDHILTSPSLKIREARAIDAVLSDHLPLHMAVELPDTLHRALEGASP</sequence>
<evidence type="ECO:0000313" key="3">
    <source>
        <dbReference type="Proteomes" id="UP001460888"/>
    </source>
</evidence>
<dbReference type="GO" id="GO:0016787">
    <property type="term" value="F:hydrolase activity"/>
    <property type="evidence" value="ECO:0007669"/>
    <property type="project" value="UniProtKB-KW"/>
</dbReference>
<dbReference type="Proteomes" id="UP001460888">
    <property type="component" value="Unassembled WGS sequence"/>
</dbReference>
<dbReference type="RefSeq" id="WP_353110901.1">
    <property type="nucleotide sequence ID" value="NZ_APND01000002.1"/>
</dbReference>
<name>A0ABV2B0L2_9GAMM</name>
<reference evidence="2 3" key="1">
    <citation type="submission" date="2013-03" db="EMBL/GenBank/DDBJ databases">
        <title>Salinisphaera dokdonensis CL-ES53 Genome Sequencing.</title>
        <authorList>
            <person name="Li C."/>
            <person name="Lai Q."/>
            <person name="Shao Z."/>
        </authorList>
    </citation>
    <scope>NUCLEOTIDE SEQUENCE [LARGE SCALE GENOMIC DNA]</scope>
    <source>
        <strain evidence="2 3">CL-ES53</strain>
    </source>
</reference>
<dbReference type="InterPro" id="IPR051916">
    <property type="entry name" value="GPI-anchor_lipid_remodeler"/>
</dbReference>
<keyword evidence="2" id="KW-0378">Hydrolase</keyword>
<dbReference type="InterPro" id="IPR036691">
    <property type="entry name" value="Endo/exonu/phosph_ase_sf"/>
</dbReference>